<comment type="caution">
    <text evidence="2">The sequence shown here is derived from an EMBL/GenBank/DDBJ whole genome shotgun (WGS) entry which is preliminary data.</text>
</comment>
<feature type="compositionally biased region" description="Basic residues" evidence="1">
    <location>
        <begin position="21"/>
        <end position="30"/>
    </location>
</feature>
<proteinExistence type="predicted"/>
<protein>
    <submittedName>
        <fullName evidence="2">Uncharacterized protein</fullName>
    </submittedName>
</protein>
<gene>
    <name evidence="2" type="ORF">T4B_13249</name>
</gene>
<name>A0A0V1G8L1_TRIPS</name>
<dbReference type="EMBL" id="JYDS01005128">
    <property type="protein sequence ID" value="KRY94632.1"/>
    <property type="molecule type" value="Genomic_DNA"/>
</dbReference>
<accession>A0A0V1G8L1</accession>
<sequence>MVCSQKGAYHDCPLKDPTSREKKKKKKKKS</sequence>
<reference evidence="2 3" key="1">
    <citation type="submission" date="2015-01" db="EMBL/GenBank/DDBJ databases">
        <title>Evolution of Trichinella species and genotypes.</title>
        <authorList>
            <person name="Korhonen P.K."/>
            <person name="Edoardo P."/>
            <person name="Giuseppe L.R."/>
            <person name="Gasser R.B."/>
        </authorList>
    </citation>
    <scope>NUCLEOTIDE SEQUENCE [LARGE SCALE GENOMIC DNA]</scope>
    <source>
        <strain evidence="2">ISS588</strain>
    </source>
</reference>
<dbReference type="AlphaFoldDB" id="A0A0V1G8L1"/>
<evidence type="ECO:0000256" key="1">
    <source>
        <dbReference type="SAM" id="MobiDB-lite"/>
    </source>
</evidence>
<feature type="region of interest" description="Disordered" evidence="1">
    <location>
        <begin position="1"/>
        <end position="30"/>
    </location>
</feature>
<keyword evidence="3" id="KW-1185">Reference proteome</keyword>
<evidence type="ECO:0000313" key="2">
    <source>
        <dbReference type="EMBL" id="KRY94632.1"/>
    </source>
</evidence>
<organism evidence="2 3">
    <name type="scientific">Trichinella pseudospiralis</name>
    <name type="common">Parasitic roundworm</name>
    <dbReference type="NCBI Taxonomy" id="6337"/>
    <lineage>
        <taxon>Eukaryota</taxon>
        <taxon>Metazoa</taxon>
        <taxon>Ecdysozoa</taxon>
        <taxon>Nematoda</taxon>
        <taxon>Enoplea</taxon>
        <taxon>Dorylaimia</taxon>
        <taxon>Trichinellida</taxon>
        <taxon>Trichinellidae</taxon>
        <taxon>Trichinella</taxon>
    </lineage>
</organism>
<feature type="compositionally biased region" description="Basic and acidic residues" evidence="1">
    <location>
        <begin position="8"/>
        <end position="20"/>
    </location>
</feature>
<dbReference type="Proteomes" id="UP000054805">
    <property type="component" value="Unassembled WGS sequence"/>
</dbReference>
<evidence type="ECO:0000313" key="3">
    <source>
        <dbReference type="Proteomes" id="UP000054805"/>
    </source>
</evidence>